<reference evidence="4" key="1">
    <citation type="submission" date="2012-02" db="EMBL/GenBank/DDBJ databases">
        <title>The complete genome of Halobacteroides halobius DSM 5150.</title>
        <authorList>
            <person name="Lucas S."/>
            <person name="Copeland A."/>
            <person name="Lapidus A."/>
            <person name="Glavina del Rio T."/>
            <person name="Dalin E."/>
            <person name="Tice H."/>
            <person name="Bruce D."/>
            <person name="Goodwin L."/>
            <person name="Pitluck S."/>
            <person name="Peters L."/>
            <person name="Mikhailova N."/>
            <person name="Gu W."/>
            <person name="Kyrpides N."/>
            <person name="Mavromatis K."/>
            <person name="Ivanova N."/>
            <person name="Brettin T."/>
            <person name="Detter J.C."/>
            <person name="Han C."/>
            <person name="Larimer F."/>
            <person name="Land M."/>
            <person name="Hauser L."/>
            <person name="Markowitz V."/>
            <person name="Cheng J.-F."/>
            <person name="Hugenholtz P."/>
            <person name="Woyke T."/>
            <person name="Wu D."/>
            <person name="Tindall B."/>
            <person name="Pomrenke H."/>
            <person name="Brambilla E."/>
            <person name="Klenk H.-P."/>
            <person name="Eisen J.A."/>
        </authorList>
    </citation>
    <scope>NUCLEOTIDE SEQUENCE [LARGE SCALE GENOMIC DNA]</scope>
    <source>
        <strain evidence="4">ATCC 35273 / DSM 5150 / MD-1</strain>
    </source>
</reference>
<dbReference type="HOGENOM" id="CLU_025908_1_2_9"/>
<dbReference type="eggNOG" id="COG0248">
    <property type="taxonomic scope" value="Bacteria"/>
</dbReference>
<gene>
    <name evidence="3" type="ordered locus">Halha_0126</name>
</gene>
<dbReference type="OrthoDB" id="9807195at2"/>
<dbReference type="EMBL" id="CP003359">
    <property type="protein sequence ID" value="AGB40146.1"/>
    <property type="molecule type" value="Genomic_DNA"/>
</dbReference>
<dbReference type="GO" id="GO:0016462">
    <property type="term" value="F:pyrophosphatase activity"/>
    <property type="evidence" value="ECO:0007669"/>
    <property type="project" value="TreeGrafter"/>
</dbReference>
<dbReference type="InterPro" id="IPR050273">
    <property type="entry name" value="GppA/Ppx_hydrolase"/>
</dbReference>
<dbReference type="PANTHER" id="PTHR30005:SF0">
    <property type="entry name" value="RETROGRADE REGULATION PROTEIN 2"/>
    <property type="match status" value="1"/>
</dbReference>
<dbReference type="STRING" id="748449.Halha_0126"/>
<dbReference type="PATRIC" id="fig|748449.3.peg.112"/>
<accession>L0K554</accession>
<keyword evidence="4" id="KW-1185">Reference proteome</keyword>
<dbReference type="Gene3D" id="3.30.420.150">
    <property type="entry name" value="Exopolyphosphatase. Domain 2"/>
    <property type="match status" value="1"/>
</dbReference>
<dbReference type="PANTHER" id="PTHR30005">
    <property type="entry name" value="EXOPOLYPHOSPHATASE"/>
    <property type="match status" value="1"/>
</dbReference>
<organism evidence="3 4">
    <name type="scientific">Halobacteroides halobius (strain ATCC 35273 / DSM 5150 / MD-1)</name>
    <dbReference type="NCBI Taxonomy" id="748449"/>
    <lineage>
        <taxon>Bacteria</taxon>
        <taxon>Bacillati</taxon>
        <taxon>Bacillota</taxon>
        <taxon>Clostridia</taxon>
        <taxon>Halanaerobiales</taxon>
        <taxon>Halobacteroidaceae</taxon>
        <taxon>Halobacteroides</taxon>
    </lineage>
</organism>
<evidence type="ECO:0000256" key="1">
    <source>
        <dbReference type="ARBA" id="ARBA00007125"/>
    </source>
</evidence>
<dbReference type="Gene3D" id="3.30.420.40">
    <property type="match status" value="1"/>
</dbReference>
<proteinExistence type="inferred from homology"/>
<dbReference type="KEGG" id="hhl:Halha_0126"/>
<sequence>MKIGAIDLGTNSVRLLVAEPKEGQLNRLATELRVPRLGEDIHQTGFLKQEAIKRTTKVLQEYKQIIDRLDATPYVIATSAVRDARNKNEFITAVRRGLGLDVRSIAGEEEARLSYLGITSGLDNLSSKALAIDIGGGSTEFMWGKKQGIVEYKSLNLGAVRLTDSYGDNLKEIEKEVKAKLESRINDTYSQLVGVGGTITTLAAINYSLESYDREIIHESILSQEEIREILKKLSSLTLEKRKEVRGLSPDRADIIIPGIVILLEVMNKSNIAQIVVSETGILEGMIYDKVDKF</sequence>
<dbReference type="SUPFAM" id="SSF53067">
    <property type="entry name" value="Actin-like ATPase domain"/>
    <property type="match status" value="2"/>
</dbReference>
<protein>
    <submittedName>
        <fullName evidence="3">Exopolyphosphatase</fullName>
    </submittedName>
</protein>
<dbReference type="CDD" id="cd24120">
    <property type="entry name" value="ASKHA_NBD_AroB-like"/>
    <property type="match status" value="1"/>
</dbReference>
<dbReference type="InterPro" id="IPR043129">
    <property type="entry name" value="ATPase_NBD"/>
</dbReference>
<evidence type="ECO:0000313" key="4">
    <source>
        <dbReference type="Proteomes" id="UP000010880"/>
    </source>
</evidence>
<name>L0K554_HALHC</name>
<dbReference type="RefSeq" id="WP_015325874.1">
    <property type="nucleotide sequence ID" value="NC_019978.1"/>
</dbReference>
<evidence type="ECO:0000259" key="2">
    <source>
        <dbReference type="Pfam" id="PF02541"/>
    </source>
</evidence>
<comment type="similarity">
    <text evidence="1">Belongs to the GppA/Ppx family.</text>
</comment>
<feature type="domain" description="Ppx/GppA phosphatase N-terminal" evidence="2">
    <location>
        <begin position="17"/>
        <end position="293"/>
    </location>
</feature>
<dbReference type="AlphaFoldDB" id="L0K554"/>
<dbReference type="Proteomes" id="UP000010880">
    <property type="component" value="Chromosome"/>
</dbReference>
<dbReference type="InterPro" id="IPR003695">
    <property type="entry name" value="Ppx_GppA_N"/>
</dbReference>
<dbReference type="Pfam" id="PF02541">
    <property type="entry name" value="Ppx-GppA"/>
    <property type="match status" value="1"/>
</dbReference>
<evidence type="ECO:0000313" key="3">
    <source>
        <dbReference type="EMBL" id="AGB40146.1"/>
    </source>
</evidence>